<protein>
    <submittedName>
        <fullName evidence="7">Phage infection protein</fullName>
    </submittedName>
</protein>
<dbReference type="Proteomes" id="UP000682811">
    <property type="component" value="Unassembled WGS sequence"/>
</dbReference>
<reference evidence="7 8" key="1">
    <citation type="submission" date="2021-03" db="EMBL/GenBank/DDBJ databases">
        <title>Antimicrobial resistance genes in bacteria isolated from Japanese honey, and their potential for conferring macrolide and lincosamide resistance in the American foulbrood pathogen Paenibacillus larvae.</title>
        <authorList>
            <person name="Okamoto M."/>
            <person name="Kumagai M."/>
            <person name="Kanamori H."/>
            <person name="Takamatsu D."/>
        </authorList>
    </citation>
    <scope>NUCLEOTIDE SEQUENCE [LARGE SCALE GENOMIC DNA]</scope>
    <source>
        <strain evidence="7 8">J34TS1</strain>
    </source>
</reference>
<feature type="domain" description="ABC-2 type transporter transmembrane" evidence="6">
    <location>
        <begin position="27"/>
        <end position="385"/>
    </location>
</feature>
<organism evidence="7 8">
    <name type="scientific">Paenibacillus azoreducens</name>
    <dbReference type="NCBI Taxonomy" id="116718"/>
    <lineage>
        <taxon>Bacteria</taxon>
        <taxon>Bacillati</taxon>
        <taxon>Bacillota</taxon>
        <taxon>Bacilli</taxon>
        <taxon>Bacillales</taxon>
        <taxon>Paenibacillaceae</taxon>
        <taxon>Paenibacillus</taxon>
    </lineage>
</organism>
<comment type="caution">
    <text evidence="7">The sequence shown here is derived from an EMBL/GenBank/DDBJ whole genome shotgun (WGS) entry which is preliminary data.</text>
</comment>
<keyword evidence="8" id="KW-1185">Reference proteome</keyword>
<dbReference type="GO" id="GO:0140359">
    <property type="term" value="F:ABC-type transporter activity"/>
    <property type="evidence" value="ECO:0007669"/>
    <property type="project" value="InterPro"/>
</dbReference>
<evidence type="ECO:0000256" key="1">
    <source>
        <dbReference type="ARBA" id="ARBA00004141"/>
    </source>
</evidence>
<comment type="subcellular location">
    <subcellularLocation>
        <location evidence="1">Membrane</location>
        <topology evidence="1">Multi-pass membrane protein</topology>
    </subcellularLocation>
</comment>
<keyword evidence="4 5" id="KW-0472">Membrane</keyword>
<keyword evidence="3 5" id="KW-1133">Transmembrane helix</keyword>
<feature type="transmembrane region" description="Helical" evidence="5">
    <location>
        <begin position="20"/>
        <end position="40"/>
    </location>
</feature>
<keyword evidence="2 5" id="KW-0812">Transmembrane</keyword>
<dbReference type="GO" id="GO:0016020">
    <property type="term" value="C:membrane"/>
    <property type="evidence" value="ECO:0007669"/>
    <property type="project" value="UniProtKB-SubCell"/>
</dbReference>
<evidence type="ECO:0000313" key="7">
    <source>
        <dbReference type="EMBL" id="GIO48801.1"/>
    </source>
</evidence>
<sequence>MQLNRKKDSGKRMSLFKNKFIIALPLIVIAVIFVFSLAMIPSINPAPHNLPIAIVNEDQGLTIPKVNMGETMVSNIQSAASVNSVGEPPMKWIEVSSEEEVRAGLDNQKYYAALVIHKDFSEKLASLTTPDPSSPRIQIYVNQGMNASASSMAEQMLNQAVHDVNNKMRTELLATFDQQGAAISTKQAAALASPIDCVVIHVNATGTHSANGNSPILMFQPLWMASLIGSVIFLLVKNKSNYANHNERLQANIVQVLWGGVMALAAGFSFTWFAKSWGVDISHFADTALFLTIAYLTFFLMISAVFSWVGLKGMIIFVLLLFLGAPLLSFAPELLSSFYRDWILSWLPMRFMVEGLRELFFFGQGFRLNHPTMVLIWIGACGLLVLLTSAFKHSRKPEQKKEVEIAWK</sequence>
<dbReference type="PANTHER" id="PTHR43077">
    <property type="entry name" value="TRANSPORT PERMEASE YVFS-RELATED"/>
    <property type="match status" value="1"/>
</dbReference>
<dbReference type="InterPro" id="IPR013525">
    <property type="entry name" value="ABC2_TM"/>
</dbReference>
<feature type="transmembrane region" description="Helical" evidence="5">
    <location>
        <begin position="217"/>
        <end position="236"/>
    </location>
</feature>
<gene>
    <name evidence="7" type="ORF">J34TS1_35660</name>
</gene>
<feature type="transmembrane region" description="Helical" evidence="5">
    <location>
        <begin position="374"/>
        <end position="391"/>
    </location>
</feature>
<name>A0A919YBY7_9BACL</name>
<feature type="transmembrane region" description="Helical" evidence="5">
    <location>
        <begin position="287"/>
        <end position="309"/>
    </location>
</feature>
<feature type="transmembrane region" description="Helical" evidence="5">
    <location>
        <begin position="316"/>
        <end position="339"/>
    </location>
</feature>
<dbReference type="InterPro" id="IPR051328">
    <property type="entry name" value="T7SS_ABC-Transporter"/>
</dbReference>
<dbReference type="EMBL" id="BORT01000016">
    <property type="protein sequence ID" value="GIO48801.1"/>
    <property type="molecule type" value="Genomic_DNA"/>
</dbReference>
<dbReference type="Pfam" id="PF12698">
    <property type="entry name" value="ABC2_membrane_3"/>
    <property type="match status" value="1"/>
</dbReference>
<evidence type="ECO:0000256" key="2">
    <source>
        <dbReference type="ARBA" id="ARBA00022692"/>
    </source>
</evidence>
<feature type="transmembrane region" description="Helical" evidence="5">
    <location>
        <begin position="256"/>
        <end position="275"/>
    </location>
</feature>
<evidence type="ECO:0000256" key="3">
    <source>
        <dbReference type="ARBA" id="ARBA00022989"/>
    </source>
</evidence>
<evidence type="ECO:0000256" key="5">
    <source>
        <dbReference type="SAM" id="Phobius"/>
    </source>
</evidence>
<dbReference type="PANTHER" id="PTHR43077:SF5">
    <property type="entry name" value="PHAGE INFECTION PROTEIN"/>
    <property type="match status" value="1"/>
</dbReference>
<evidence type="ECO:0000256" key="4">
    <source>
        <dbReference type="ARBA" id="ARBA00023136"/>
    </source>
</evidence>
<evidence type="ECO:0000313" key="8">
    <source>
        <dbReference type="Proteomes" id="UP000682811"/>
    </source>
</evidence>
<dbReference type="Gene3D" id="3.40.1710.10">
    <property type="entry name" value="abc type-2 transporter like domain"/>
    <property type="match status" value="1"/>
</dbReference>
<evidence type="ECO:0000259" key="6">
    <source>
        <dbReference type="Pfam" id="PF12698"/>
    </source>
</evidence>
<proteinExistence type="predicted"/>
<dbReference type="AlphaFoldDB" id="A0A919YBY7"/>
<accession>A0A919YBY7</accession>